<dbReference type="RefSeq" id="WP_071165717.1">
    <property type="nucleotide sequence ID" value="NZ_CP017781.1"/>
</dbReference>
<evidence type="ECO:0000259" key="3">
    <source>
        <dbReference type="Pfam" id="PF01551"/>
    </source>
</evidence>
<dbReference type="Gene3D" id="2.70.70.10">
    <property type="entry name" value="Glucose Permease (Domain IIA)"/>
    <property type="match status" value="1"/>
</dbReference>
<dbReference type="KEGG" id="rhp:LPB142_05150"/>
<organism evidence="4 5">
    <name type="scientific">Rhodobacter xanthinilyticus</name>
    <dbReference type="NCBI Taxonomy" id="1850250"/>
    <lineage>
        <taxon>Bacteria</taxon>
        <taxon>Pseudomonadati</taxon>
        <taxon>Pseudomonadota</taxon>
        <taxon>Alphaproteobacteria</taxon>
        <taxon>Rhodobacterales</taxon>
        <taxon>Rhodobacter group</taxon>
        <taxon>Rhodobacter</taxon>
    </lineage>
</organism>
<dbReference type="InterPro" id="IPR016047">
    <property type="entry name" value="M23ase_b-sheet_dom"/>
</dbReference>
<evidence type="ECO:0000256" key="1">
    <source>
        <dbReference type="ARBA" id="ARBA00022729"/>
    </source>
</evidence>
<dbReference type="EMBL" id="CP017781">
    <property type="protein sequence ID" value="AOZ68777.1"/>
    <property type="molecule type" value="Genomic_DNA"/>
</dbReference>
<dbReference type="PANTHER" id="PTHR21666">
    <property type="entry name" value="PEPTIDASE-RELATED"/>
    <property type="match status" value="1"/>
</dbReference>
<dbReference type="SUPFAM" id="SSF51261">
    <property type="entry name" value="Duplicated hybrid motif"/>
    <property type="match status" value="1"/>
</dbReference>
<proteinExistence type="predicted"/>
<reference evidence="4 5" key="1">
    <citation type="submission" date="2016-10" db="EMBL/GenBank/DDBJ databases">
        <title>Rhodobacter sp. LPB0142, isolated from sea water.</title>
        <authorList>
            <person name="Kim E."/>
            <person name="Yi H."/>
        </authorList>
    </citation>
    <scope>NUCLEOTIDE SEQUENCE [LARGE SCALE GENOMIC DNA]</scope>
    <source>
        <strain evidence="4 5">LPB0142</strain>
    </source>
</reference>
<feature type="domain" description="M23ase beta-sheet core" evidence="3">
    <location>
        <begin position="60"/>
        <end position="175"/>
    </location>
</feature>
<dbReference type="Pfam" id="PF01551">
    <property type="entry name" value="Peptidase_M23"/>
    <property type="match status" value="1"/>
</dbReference>
<dbReference type="Proteomes" id="UP000176562">
    <property type="component" value="Chromosome"/>
</dbReference>
<dbReference type="CDD" id="cd12797">
    <property type="entry name" value="M23_peptidase"/>
    <property type="match status" value="1"/>
</dbReference>
<dbReference type="PANTHER" id="PTHR21666:SF289">
    <property type="entry name" value="L-ALA--D-GLU ENDOPEPTIDASE"/>
    <property type="match status" value="1"/>
</dbReference>
<keyword evidence="1 2" id="KW-0732">Signal</keyword>
<accession>A0A1D9MAB5</accession>
<dbReference type="STRING" id="1850250.LPB142_05150"/>
<dbReference type="AlphaFoldDB" id="A0A1D9MAB5"/>
<evidence type="ECO:0000313" key="5">
    <source>
        <dbReference type="Proteomes" id="UP000176562"/>
    </source>
</evidence>
<dbReference type="GO" id="GO:0004222">
    <property type="term" value="F:metalloendopeptidase activity"/>
    <property type="evidence" value="ECO:0007669"/>
    <property type="project" value="TreeGrafter"/>
</dbReference>
<name>A0A1D9MAB5_9RHOB</name>
<protein>
    <recommendedName>
        <fullName evidence="3">M23ase beta-sheet core domain-containing protein</fullName>
    </recommendedName>
</protein>
<dbReference type="InterPro" id="IPR011055">
    <property type="entry name" value="Dup_hybrid_motif"/>
</dbReference>
<feature type="signal peptide" evidence="2">
    <location>
        <begin position="1"/>
        <end position="18"/>
    </location>
</feature>
<evidence type="ECO:0000256" key="2">
    <source>
        <dbReference type="SAM" id="SignalP"/>
    </source>
</evidence>
<gene>
    <name evidence="4" type="ORF">LPB142_05150</name>
</gene>
<evidence type="ECO:0000313" key="4">
    <source>
        <dbReference type="EMBL" id="AOZ68777.1"/>
    </source>
</evidence>
<sequence>MRLTLLAAALFGAAPAFALTLAQPVGCTLGDGCYIQHFVDRDAGPGVIDHACGNASYDAHDGTDFALPTMAAMLAGVPVLAAAPGRIRAVRDGEPDGAALAGQDVAGKECGNGVVIDHPDGWQTQYCHLRAGSVQVRPGETVAAGAPLGQIGASGLADFPHLHLTLRHNGAPVDPFRPVPGEACSAATGPGLWQTALPYAPAGLLDAGLAETPPSFAAVKDGLPAPSTLPKSAKSLVLWAYFWGTDAGDRLELEISGPAGFRFAQDVTLEKSQQLAFRYAGKRAPGEGFAPGLYSAEVRLTRAGKPLGLRRAQITLGP</sequence>
<feature type="chain" id="PRO_5009443533" description="M23ase beta-sheet core domain-containing protein" evidence="2">
    <location>
        <begin position="19"/>
        <end position="318"/>
    </location>
</feature>
<keyword evidence="5" id="KW-1185">Reference proteome</keyword>
<dbReference type="InterPro" id="IPR050570">
    <property type="entry name" value="Cell_wall_metabolism_enzyme"/>
</dbReference>